<evidence type="ECO:0000256" key="6">
    <source>
        <dbReference type="ARBA" id="ARBA00022475"/>
    </source>
</evidence>
<evidence type="ECO:0000256" key="7">
    <source>
        <dbReference type="ARBA" id="ARBA00022618"/>
    </source>
</evidence>
<keyword evidence="9 13" id="KW-1133">Transmembrane helix</keyword>
<evidence type="ECO:0000256" key="9">
    <source>
        <dbReference type="ARBA" id="ARBA00022989"/>
    </source>
</evidence>
<evidence type="ECO:0000313" key="17">
    <source>
        <dbReference type="EMBL" id="QRP71803.1"/>
    </source>
</evidence>
<dbReference type="EMBL" id="CP069534">
    <property type="protein sequence ID" value="QRP71803.1"/>
    <property type="molecule type" value="Genomic_DNA"/>
</dbReference>
<evidence type="ECO:0000256" key="4">
    <source>
        <dbReference type="ARBA" id="ARBA00011160"/>
    </source>
</evidence>
<keyword evidence="7 12" id="KW-0132">Cell division</keyword>
<evidence type="ECO:0000259" key="15">
    <source>
        <dbReference type="Pfam" id="PF18075"/>
    </source>
</evidence>
<evidence type="ECO:0000256" key="13">
    <source>
        <dbReference type="SAM" id="Phobius"/>
    </source>
</evidence>
<evidence type="ECO:0000256" key="10">
    <source>
        <dbReference type="ARBA" id="ARBA00023136"/>
    </source>
</evidence>
<dbReference type="RefSeq" id="WP_196793959.1">
    <property type="nucleotide sequence ID" value="NZ_CP066007.1"/>
</dbReference>
<evidence type="ECO:0000256" key="3">
    <source>
        <dbReference type="ARBA" id="ARBA00007379"/>
    </source>
</evidence>
<evidence type="ECO:0000256" key="8">
    <source>
        <dbReference type="ARBA" id="ARBA00022692"/>
    </source>
</evidence>
<dbReference type="AlphaFoldDB" id="A0A7T4EI31"/>
<feature type="domain" description="FtsX extracellular" evidence="15">
    <location>
        <begin position="56"/>
        <end position="155"/>
    </location>
</feature>
<dbReference type="GeneID" id="92759488"/>
<dbReference type="InterPro" id="IPR003838">
    <property type="entry name" value="ABC3_permease_C"/>
</dbReference>
<dbReference type="Pfam" id="PF02687">
    <property type="entry name" value="FtsX"/>
    <property type="match status" value="1"/>
</dbReference>
<evidence type="ECO:0000256" key="5">
    <source>
        <dbReference type="ARBA" id="ARBA00021907"/>
    </source>
</evidence>
<evidence type="ECO:0000313" key="18">
    <source>
        <dbReference type="Proteomes" id="UP000596145"/>
    </source>
</evidence>
<dbReference type="InterPro" id="IPR047929">
    <property type="entry name" value="FtsX_actino"/>
</dbReference>
<evidence type="ECO:0000313" key="16">
    <source>
        <dbReference type="EMBL" id="QQB47798.1"/>
    </source>
</evidence>
<name>A0A7T4EI31_9CORY</name>
<organism evidence="16 18">
    <name type="scientific">Corynebacterium glucuronolyticum</name>
    <dbReference type="NCBI Taxonomy" id="39791"/>
    <lineage>
        <taxon>Bacteria</taxon>
        <taxon>Bacillati</taxon>
        <taxon>Actinomycetota</taxon>
        <taxon>Actinomycetes</taxon>
        <taxon>Mycobacteriales</taxon>
        <taxon>Corynebacteriaceae</taxon>
        <taxon>Corynebacterium</taxon>
    </lineage>
</organism>
<dbReference type="PANTHER" id="PTHR47755">
    <property type="entry name" value="CELL DIVISION PROTEIN FTSX"/>
    <property type="match status" value="1"/>
</dbReference>
<evidence type="ECO:0000256" key="1">
    <source>
        <dbReference type="ARBA" id="ARBA00003552"/>
    </source>
</evidence>
<feature type="transmembrane region" description="Helical" evidence="13">
    <location>
        <begin position="274"/>
        <end position="298"/>
    </location>
</feature>
<dbReference type="GO" id="GO:0051301">
    <property type="term" value="P:cell division"/>
    <property type="evidence" value="ECO:0007669"/>
    <property type="project" value="UniProtKB-KW"/>
</dbReference>
<reference evidence="16 18" key="1">
    <citation type="submission" date="2020-12" db="EMBL/GenBank/DDBJ databases">
        <title>FDA dAtabase for Regulatory Grade micrObial Sequences (FDA-ARGOS): Supporting development and validation of Infectious Disease Dx tests.</title>
        <authorList>
            <person name="Sproer C."/>
            <person name="Gronow S."/>
            <person name="Severitt S."/>
            <person name="Schroder I."/>
            <person name="Tallon L."/>
            <person name="Sadzewicz L."/>
            <person name="Zhao X."/>
            <person name="Boylan J."/>
            <person name="Ott S."/>
            <person name="Bowen H."/>
            <person name="Vavikolanu K."/>
            <person name="Mehta A."/>
            <person name="Aluvathingal J."/>
            <person name="Nadendla S."/>
            <person name="Lowell S."/>
            <person name="Myers T."/>
            <person name="Yan Y."/>
            <person name="Sichtig H."/>
        </authorList>
    </citation>
    <scope>NUCLEOTIDE SEQUENCE [LARGE SCALE GENOMIC DNA]</scope>
    <source>
        <strain evidence="16 18">FDAARGOS_1053</strain>
        <strain evidence="17">FDAARGOS_1191</strain>
    </source>
</reference>
<comment type="similarity">
    <text evidence="3 12">Belongs to the ABC-4 integral membrane protein family. FtsX subfamily.</text>
</comment>
<comment type="subcellular location">
    <subcellularLocation>
        <location evidence="2">Cell membrane</location>
        <topology evidence="2">Multi-pass membrane protein</topology>
    </subcellularLocation>
</comment>
<keyword evidence="8 13" id="KW-0812">Transmembrane</keyword>
<dbReference type="Pfam" id="PF18075">
    <property type="entry name" value="FtsX_ECD"/>
    <property type="match status" value="1"/>
</dbReference>
<dbReference type="InterPro" id="IPR004513">
    <property type="entry name" value="FtsX"/>
</dbReference>
<comment type="function">
    <text evidence="1">Part of the ABC transporter FtsEX involved in cellular division.</text>
</comment>
<dbReference type="Proteomes" id="UP000617681">
    <property type="component" value="Chromosome"/>
</dbReference>
<proteinExistence type="inferred from homology"/>
<dbReference type="GO" id="GO:0005886">
    <property type="term" value="C:plasma membrane"/>
    <property type="evidence" value="ECO:0007669"/>
    <property type="project" value="UniProtKB-SubCell"/>
</dbReference>
<dbReference type="NCBIfam" id="NF038346">
    <property type="entry name" value="FtsX_actino"/>
    <property type="match status" value="1"/>
</dbReference>
<feature type="transmembrane region" description="Helical" evidence="13">
    <location>
        <begin position="21"/>
        <end position="41"/>
    </location>
</feature>
<dbReference type="Proteomes" id="UP000596145">
    <property type="component" value="Chromosome"/>
</dbReference>
<accession>A0A7T4EI31</accession>
<comment type="subunit">
    <text evidence="4">Forms a membrane-associated complex with FtsE.</text>
</comment>
<feature type="domain" description="ABC3 transporter permease C-terminal" evidence="14">
    <location>
        <begin position="178"/>
        <end position="296"/>
    </location>
</feature>
<feature type="transmembrane region" description="Helical" evidence="13">
    <location>
        <begin position="177"/>
        <end position="200"/>
    </location>
</feature>
<evidence type="ECO:0000256" key="2">
    <source>
        <dbReference type="ARBA" id="ARBA00004651"/>
    </source>
</evidence>
<dbReference type="InterPro" id="IPR040690">
    <property type="entry name" value="FtsX_ECD"/>
</dbReference>
<evidence type="ECO:0000259" key="14">
    <source>
        <dbReference type="Pfam" id="PF02687"/>
    </source>
</evidence>
<dbReference type="PIRSF" id="PIRSF003097">
    <property type="entry name" value="FtsX"/>
    <property type="match status" value="1"/>
</dbReference>
<evidence type="ECO:0000256" key="11">
    <source>
        <dbReference type="ARBA" id="ARBA00023306"/>
    </source>
</evidence>
<gene>
    <name evidence="16" type="ORF">I6I10_12465</name>
    <name evidence="17" type="ORF">I6J21_03890</name>
</gene>
<keyword evidence="6 12" id="KW-1003">Cell membrane</keyword>
<dbReference type="EMBL" id="CP066007">
    <property type="protein sequence ID" value="QQB47798.1"/>
    <property type="molecule type" value="Genomic_DNA"/>
</dbReference>
<feature type="transmembrane region" description="Helical" evidence="13">
    <location>
        <begin position="221"/>
        <end position="244"/>
    </location>
</feature>
<sequence length="300" mass="32669">MGMGYVLKEGLKGLGRNITMTLALIITTAISLALLATGFLVTNVTSDTKDIYLERVEVMVLLDEEISANDENCSTPACREVLSALDSKDGVDSVTFRNRAQSFERFKEMFEKTDPVLVEETSPDALPATIYVRLTDPLNPAPLDAVRDMKQVTDVVDQADDLQAATKNLDAVRNATFVVAAVQALAALFLIGNMVQIAAFHRREEVSIMRMVGASRWYTQAPFVLEAVLSTLIGAVVAIGGLFLGKNFVVDPALQPLYDSRLIAPITASDLWTVWPLVTLLGLIASGVTAYVALRLYVRK</sequence>
<keyword evidence="11 12" id="KW-0131">Cell cycle</keyword>
<keyword evidence="10 12" id="KW-0472">Membrane</keyword>
<protein>
    <recommendedName>
        <fullName evidence="5 12">Cell division protein FtsX</fullName>
    </recommendedName>
</protein>
<evidence type="ECO:0000256" key="12">
    <source>
        <dbReference type="PIRNR" id="PIRNR003097"/>
    </source>
</evidence>
<dbReference type="PANTHER" id="PTHR47755:SF1">
    <property type="entry name" value="CELL DIVISION PROTEIN FTSX"/>
    <property type="match status" value="1"/>
</dbReference>
<dbReference type="Gene3D" id="3.30.70.3040">
    <property type="match status" value="1"/>
</dbReference>